<reference evidence="8" key="2">
    <citation type="submission" date="2018-10" db="UniProtKB">
        <authorList>
            <consortium name="EnsemblPlants"/>
        </authorList>
    </citation>
    <scope>IDENTIFICATION</scope>
</reference>
<dbReference type="AlphaFoldDB" id="A0A3B6B931"/>
<keyword evidence="3" id="KW-0812">Transmembrane</keyword>
<keyword evidence="4" id="KW-1133">Transmembrane helix</keyword>
<comment type="subcellular location">
    <subcellularLocation>
        <location evidence="1">Membrane</location>
        <topology evidence="1">Multi-pass membrane protein</topology>
    </subcellularLocation>
</comment>
<evidence type="ECO:0000256" key="2">
    <source>
        <dbReference type="ARBA" id="ARBA00009045"/>
    </source>
</evidence>
<feature type="domain" description="Peptidase S54 rhomboid" evidence="7">
    <location>
        <begin position="149"/>
        <end position="266"/>
    </location>
</feature>
<evidence type="ECO:0000313" key="8">
    <source>
        <dbReference type="EnsemblPlants" id="TraesCS2A02G566500.1"/>
    </source>
</evidence>
<dbReference type="Gramene" id="TraesCS2A02G566500.1">
    <property type="protein sequence ID" value="TraesCS2A02G566500.1"/>
    <property type="gene ID" value="TraesCS2A02G566500"/>
</dbReference>
<dbReference type="PANTHER" id="PTHR43731">
    <property type="entry name" value="RHOMBOID PROTEASE"/>
    <property type="match status" value="1"/>
</dbReference>
<dbReference type="STRING" id="4565.A0A3B6B931"/>
<evidence type="ECO:0000256" key="4">
    <source>
        <dbReference type="ARBA" id="ARBA00022989"/>
    </source>
</evidence>
<dbReference type="Gramene" id="TraesLDM2A03G00819220.1">
    <property type="protein sequence ID" value="TraesLDM2A03G00819220.1"/>
    <property type="gene ID" value="TraesLDM2A03G00819220"/>
</dbReference>
<dbReference type="EnsemblPlants" id="TraesCS2A02G566500.1">
    <property type="protein sequence ID" value="TraesCS2A02G566500.1"/>
    <property type="gene ID" value="TraesCS2A02G566500"/>
</dbReference>
<keyword evidence="5" id="KW-0472">Membrane</keyword>
<dbReference type="OrthoDB" id="418595at2759"/>
<dbReference type="GO" id="GO:0031969">
    <property type="term" value="C:chloroplast membrane"/>
    <property type="evidence" value="ECO:0000318"/>
    <property type="project" value="GO_Central"/>
</dbReference>
<dbReference type="Gramene" id="TraesCS2A03G1348600.1">
    <property type="protein sequence ID" value="TraesCS2A03G1348600.1.CDS"/>
    <property type="gene ID" value="TraesCS2A03G1348600"/>
</dbReference>
<comment type="similarity">
    <text evidence="2">Belongs to the peptidase S54 family.</text>
</comment>
<evidence type="ECO:0000313" key="9">
    <source>
        <dbReference type="Proteomes" id="UP000019116"/>
    </source>
</evidence>
<organism evidence="8">
    <name type="scientific">Triticum aestivum</name>
    <name type="common">Wheat</name>
    <dbReference type="NCBI Taxonomy" id="4565"/>
    <lineage>
        <taxon>Eukaryota</taxon>
        <taxon>Viridiplantae</taxon>
        <taxon>Streptophyta</taxon>
        <taxon>Embryophyta</taxon>
        <taxon>Tracheophyta</taxon>
        <taxon>Spermatophyta</taxon>
        <taxon>Magnoliopsida</taxon>
        <taxon>Liliopsida</taxon>
        <taxon>Poales</taxon>
        <taxon>Poaceae</taxon>
        <taxon>BOP clade</taxon>
        <taxon>Pooideae</taxon>
        <taxon>Triticodae</taxon>
        <taxon>Triticeae</taxon>
        <taxon>Triticinae</taxon>
        <taxon>Triticum</taxon>
    </lineage>
</organism>
<dbReference type="OMA" id="KHIDNWG"/>
<keyword evidence="9" id="KW-1185">Reference proteome</keyword>
<protein>
    <recommendedName>
        <fullName evidence="7">Peptidase S54 rhomboid domain-containing protein</fullName>
    </recommendedName>
</protein>
<dbReference type="Gramene" id="TraesNOR2A03G00824470.1">
    <property type="protein sequence ID" value="TraesNOR2A03G00824470.1"/>
    <property type="gene ID" value="TraesNOR2A03G00824470"/>
</dbReference>
<dbReference type="PANTHER" id="PTHR43731:SF36">
    <property type="entry name" value="PEPTIDASE S54 RHOMBOID DOMAIN-CONTAINING PROTEIN"/>
    <property type="match status" value="1"/>
</dbReference>
<evidence type="ECO:0000256" key="5">
    <source>
        <dbReference type="ARBA" id="ARBA00023136"/>
    </source>
</evidence>
<feature type="region of interest" description="Disordered" evidence="6">
    <location>
        <begin position="93"/>
        <end position="116"/>
    </location>
</feature>
<proteinExistence type="inferred from homology"/>
<dbReference type="InterPro" id="IPR035952">
    <property type="entry name" value="Rhomboid-like_sf"/>
</dbReference>
<sequence>MATRLLLRLRSISQPLPPAHIPGSCSSAAQLGNCVLHCPPPGMRELHVLPRAVPNNSRWLSWHSSSSKPPRRILTNVLFAASFSTAGLLIDDTSSEDKQKSPPMGPIDTGSNKKKTHKRDCTNALLAINVMVYVVDVAARGRLSLCGAMVNSLALHDIGPMVEEVTGPARFLTIYFTSALAGSLMSYCAGIGSSVGASTATCGLIGAQAVYMWRHRNHLEKTNVTLGRIAFDVVINAGVGLYVMKRIDNWGHLGGLLAGVVVECFVGPHWKKVGVAEDRTKVIQDTAPLARLTNGGIRPQKTVFTETEEGLFAK</sequence>
<name>A0A3B6B931_WHEAT</name>
<evidence type="ECO:0000259" key="7">
    <source>
        <dbReference type="Pfam" id="PF01694"/>
    </source>
</evidence>
<dbReference type="Pfam" id="PF01694">
    <property type="entry name" value="Rhomboid"/>
    <property type="match status" value="1"/>
</dbReference>
<dbReference type="Gramene" id="TraesJAG2A03G00816770.1">
    <property type="protein sequence ID" value="TraesJAG2A03G00816770.1"/>
    <property type="gene ID" value="TraesJAG2A03G00816770"/>
</dbReference>
<dbReference type="InterPro" id="IPR050925">
    <property type="entry name" value="Rhomboid_protease_S54"/>
</dbReference>
<evidence type="ECO:0000256" key="1">
    <source>
        <dbReference type="ARBA" id="ARBA00004141"/>
    </source>
</evidence>
<evidence type="ECO:0000256" key="6">
    <source>
        <dbReference type="SAM" id="MobiDB-lite"/>
    </source>
</evidence>
<dbReference type="Gramene" id="TraesROB_scaffold_111600_01G000100.1">
    <property type="protein sequence ID" value="TraesROB_scaffold_111600_01G000100.1"/>
    <property type="gene ID" value="TraesROB_scaffold_111600_01G000100"/>
</dbReference>
<evidence type="ECO:0000256" key="3">
    <source>
        <dbReference type="ARBA" id="ARBA00022692"/>
    </source>
</evidence>
<dbReference type="GO" id="GO:0004252">
    <property type="term" value="F:serine-type endopeptidase activity"/>
    <property type="evidence" value="ECO:0000318"/>
    <property type="project" value="GO_Central"/>
</dbReference>
<dbReference type="InterPro" id="IPR022764">
    <property type="entry name" value="Peptidase_S54_rhomboid_dom"/>
</dbReference>
<reference evidence="8" key="1">
    <citation type="submission" date="2018-08" db="EMBL/GenBank/DDBJ databases">
        <authorList>
            <person name="Rossello M."/>
        </authorList>
    </citation>
    <scope>NUCLEOTIDE SEQUENCE [LARGE SCALE GENOMIC DNA]</scope>
    <source>
        <strain evidence="8">cv. Chinese Spring</strain>
    </source>
</reference>
<dbReference type="Gramene" id="TraesCAD_scaffold_000730_01G000300.1">
    <property type="protein sequence ID" value="TraesCAD_scaffold_000730_01G000300.1"/>
    <property type="gene ID" value="TraesCAD_scaffold_000730_01G000300"/>
</dbReference>
<dbReference type="SUPFAM" id="SSF144091">
    <property type="entry name" value="Rhomboid-like"/>
    <property type="match status" value="1"/>
</dbReference>
<accession>A0A3B6B931</accession>
<dbReference type="Gramene" id="TraesARI2A03G00824900.1">
    <property type="protein sequence ID" value="TraesARI2A03G00824900.1"/>
    <property type="gene ID" value="TraesARI2A03G00824900"/>
</dbReference>
<dbReference type="Proteomes" id="UP000019116">
    <property type="component" value="Chromosome 2A"/>
</dbReference>
<dbReference type="Gene3D" id="1.20.1540.10">
    <property type="entry name" value="Rhomboid-like"/>
    <property type="match status" value="1"/>
</dbReference>